<feature type="domain" description="Mce/MlaD" evidence="9">
    <location>
        <begin position="70"/>
        <end position="160"/>
    </location>
</feature>
<accession>A0ABV8MNG3</accession>
<proteinExistence type="predicted"/>
<dbReference type="RefSeq" id="WP_378160970.1">
    <property type="nucleotide sequence ID" value="NZ_JBHSBU010000001.1"/>
</dbReference>
<feature type="transmembrane region" description="Helical" evidence="8">
    <location>
        <begin position="44"/>
        <end position="64"/>
    </location>
</feature>
<keyword evidence="4 8" id="KW-0812">Transmembrane</keyword>
<feature type="region of interest" description="Disordered" evidence="7">
    <location>
        <begin position="550"/>
        <end position="571"/>
    </location>
</feature>
<feature type="domain" description="Mce/MlaD" evidence="9">
    <location>
        <begin position="315"/>
        <end position="420"/>
    </location>
</feature>
<evidence type="ECO:0000313" key="11">
    <source>
        <dbReference type="Proteomes" id="UP001595791"/>
    </source>
</evidence>
<evidence type="ECO:0000256" key="2">
    <source>
        <dbReference type="ARBA" id="ARBA00022475"/>
    </source>
</evidence>
<name>A0ABV8MNG3_9NEIS</name>
<comment type="subcellular location">
    <subcellularLocation>
        <location evidence="1">Cell inner membrane</location>
    </subcellularLocation>
</comment>
<evidence type="ECO:0000256" key="7">
    <source>
        <dbReference type="SAM" id="MobiDB-lite"/>
    </source>
</evidence>
<dbReference type="InterPro" id="IPR051800">
    <property type="entry name" value="PqiA-PqiB_transport"/>
</dbReference>
<evidence type="ECO:0000313" key="10">
    <source>
        <dbReference type="EMBL" id="MFC4158371.1"/>
    </source>
</evidence>
<feature type="compositionally biased region" description="Pro residues" evidence="7">
    <location>
        <begin position="13"/>
        <end position="24"/>
    </location>
</feature>
<reference evidence="11" key="1">
    <citation type="journal article" date="2019" name="Int. J. Syst. Evol. Microbiol.">
        <title>The Global Catalogue of Microorganisms (GCM) 10K type strain sequencing project: providing services to taxonomists for standard genome sequencing and annotation.</title>
        <authorList>
            <consortium name="The Broad Institute Genomics Platform"/>
            <consortium name="The Broad Institute Genome Sequencing Center for Infectious Disease"/>
            <person name="Wu L."/>
            <person name="Ma J."/>
        </authorList>
    </citation>
    <scope>NUCLEOTIDE SEQUENCE [LARGE SCALE GENOMIC DNA]</scope>
    <source>
        <strain evidence="11">LMG 29894</strain>
    </source>
</reference>
<evidence type="ECO:0000259" key="9">
    <source>
        <dbReference type="Pfam" id="PF02470"/>
    </source>
</evidence>
<evidence type="ECO:0000256" key="3">
    <source>
        <dbReference type="ARBA" id="ARBA00022519"/>
    </source>
</evidence>
<gene>
    <name evidence="10" type="ORF">ACFOW7_03255</name>
</gene>
<evidence type="ECO:0000256" key="5">
    <source>
        <dbReference type="ARBA" id="ARBA00022989"/>
    </source>
</evidence>
<evidence type="ECO:0000256" key="8">
    <source>
        <dbReference type="SAM" id="Phobius"/>
    </source>
</evidence>
<keyword evidence="5 8" id="KW-1133">Transmembrane helix</keyword>
<dbReference type="Proteomes" id="UP001595791">
    <property type="component" value="Unassembled WGS sequence"/>
</dbReference>
<comment type="caution">
    <text evidence="10">The sequence shown here is derived from an EMBL/GenBank/DDBJ whole genome shotgun (WGS) entry which is preliminary data.</text>
</comment>
<dbReference type="PANTHER" id="PTHR30462:SF0">
    <property type="entry name" value="INTERMEMBRANE TRANSPORT PROTEIN YEBT"/>
    <property type="match status" value="1"/>
</dbReference>
<evidence type="ECO:0000256" key="4">
    <source>
        <dbReference type="ARBA" id="ARBA00022692"/>
    </source>
</evidence>
<feature type="domain" description="Mce/MlaD" evidence="9">
    <location>
        <begin position="186"/>
        <end position="246"/>
    </location>
</feature>
<dbReference type="PANTHER" id="PTHR30462">
    <property type="entry name" value="INTERMEMBRANE TRANSPORT PROTEIN PQIB-RELATED"/>
    <property type="match status" value="1"/>
</dbReference>
<feature type="region of interest" description="Disordered" evidence="7">
    <location>
        <begin position="1"/>
        <end position="25"/>
    </location>
</feature>
<keyword evidence="2" id="KW-1003">Cell membrane</keyword>
<keyword evidence="6 8" id="KW-0472">Membrane</keyword>
<evidence type="ECO:0000256" key="1">
    <source>
        <dbReference type="ARBA" id="ARBA00004533"/>
    </source>
</evidence>
<dbReference type="Pfam" id="PF02470">
    <property type="entry name" value="MlaD"/>
    <property type="match status" value="3"/>
</dbReference>
<evidence type="ECO:0000256" key="6">
    <source>
        <dbReference type="ARBA" id="ARBA00023136"/>
    </source>
</evidence>
<organism evidence="10 11">
    <name type="scientific">Chitinimonas lacunae</name>
    <dbReference type="NCBI Taxonomy" id="1963018"/>
    <lineage>
        <taxon>Bacteria</taxon>
        <taxon>Pseudomonadati</taxon>
        <taxon>Pseudomonadota</taxon>
        <taxon>Betaproteobacteria</taxon>
        <taxon>Neisseriales</taxon>
        <taxon>Chitinibacteraceae</taxon>
        <taxon>Chitinimonas</taxon>
    </lineage>
</organism>
<keyword evidence="11" id="KW-1185">Reference proteome</keyword>
<dbReference type="InterPro" id="IPR003399">
    <property type="entry name" value="Mce/MlaD"/>
</dbReference>
<protein>
    <submittedName>
        <fullName evidence="10">Intermembrane transport protein PqiB</fullName>
    </submittedName>
</protein>
<dbReference type="EMBL" id="JBHSBU010000001">
    <property type="protein sequence ID" value="MFC4158371.1"/>
    <property type="molecule type" value="Genomic_DNA"/>
</dbReference>
<sequence length="571" mass="63649">MPPLPGETMAEPNLPPRSPLPNEIPDPLAEALPEAINEPAKRRVIPLVWIVPIIAALVGGWLAFSSFLARGPRITISFETAEGIEVNKTRIKYKNVDMGVVYGVSLSPDRQRVLVHAELRRDMKDVLVEGTRFWVVRPRVALGSVSGLGTLLSGPYIGMDIGKSARRRDEFVGLEVPPVVTTGLRGRHFTLRTWQLGSLDIGSPIYYRRLRVGQVTAYALEPDGRSIKVRIFIEDPYQRYVTQNSRFWHASGMDVRLDANGFRISTESLATIIAGGIAFQTPRDEETGPPSPENAEFKLASSRNDAMSEPTTGEKRYLVYFTDSLRGLSVGAPVDFRGITIGEVKYIGMEYQAKTRNFRFPVEIALYPEQMRSRVLAGRTKSDEPPPSDQLIDDLADQGLRAQLRSSNLLTGQLYVALDFFPKAGPAKVDRSRAMPVLASQPNYLGQIQDSVASIAAKIDRMPLEEIGQDLRRALQDLDDTIKRAGKVVDRVDRELAPQASAALEQARRTFQAGEQVLREDTPLQQDLRNTLQGVRRAADSLRNLTDYLERHPETLLRGKPDDPRQPEPVR</sequence>
<keyword evidence="3" id="KW-0997">Cell inner membrane</keyword>